<feature type="transmembrane region" description="Helical" evidence="2">
    <location>
        <begin position="181"/>
        <end position="205"/>
    </location>
</feature>
<evidence type="ECO:0000313" key="4">
    <source>
        <dbReference type="Proteomes" id="UP001154114"/>
    </source>
</evidence>
<feature type="transmembrane region" description="Helical" evidence="2">
    <location>
        <begin position="20"/>
        <end position="39"/>
    </location>
</feature>
<organism evidence="3 4">
    <name type="scientific">Chrysodeixis includens</name>
    <name type="common">Soybean looper</name>
    <name type="synonym">Pseudoplusia includens</name>
    <dbReference type="NCBI Taxonomy" id="689277"/>
    <lineage>
        <taxon>Eukaryota</taxon>
        <taxon>Metazoa</taxon>
        <taxon>Ecdysozoa</taxon>
        <taxon>Arthropoda</taxon>
        <taxon>Hexapoda</taxon>
        <taxon>Insecta</taxon>
        <taxon>Pterygota</taxon>
        <taxon>Neoptera</taxon>
        <taxon>Endopterygota</taxon>
        <taxon>Lepidoptera</taxon>
        <taxon>Glossata</taxon>
        <taxon>Ditrysia</taxon>
        <taxon>Noctuoidea</taxon>
        <taxon>Noctuidae</taxon>
        <taxon>Plusiinae</taxon>
        <taxon>Chrysodeixis</taxon>
    </lineage>
</organism>
<dbReference type="EMBL" id="LR824015">
    <property type="protein sequence ID" value="CAD0200349.1"/>
    <property type="molecule type" value="Genomic_DNA"/>
</dbReference>
<dbReference type="Proteomes" id="UP001154114">
    <property type="component" value="Chromosome 12"/>
</dbReference>
<feature type="transmembrane region" description="Helical" evidence="2">
    <location>
        <begin position="211"/>
        <end position="234"/>
    </location>
</feature>
<sequence length="376" mass="42168">MPKLPRVTKCCGCVTDLRAATAIIAVLGIVTSPAVSWAVVRHAYVVRVSCYVTTSETRPDVVDVNLNHILSFGFGANAGLGPSCLGPKRNVTTTIKPPTFILRESEEINAEGSNFVASVRWIGWIVLIVDIIFLGFSIYLLYKLFRLAACHSTRILFWPACDDLYDKEGGNHYEDISRIKWLLFTLNMCTLCSGFVFFLGIFWGYKHTADAFMLFGFLSALAMIFHAVLNILQIADVYGETDRNNQLKCTNPSDVVAHLIYFSCAAILFVFGEFTSHISIAGSTPDDPPRPDCGSRDRSIRQKQHTVSPQYLQIHNPVKKAHPPLRLLRERITNSEAIHEQITNSEAIREQIPKPIEIAHPEQITNLRDQIHPKKQ</sequence>
<name>A0A9N8KX25_CHRIL</name>
<feature type="transmembrane region" description="Helical" evidence="2">
    <location>
        <begin position="121"/>
        <end position="142"/>
    </location>
</feature>
<feature type="transmembrane region" description="Helical" evidence="2">
    <location>
        <begin position="255"/>
        <end position="274"/>
    </location>
</feature>
<evidence type="ECO:0000313" key="3">
    <source>
        <dbReference type="EMBL" id="CAD0200349.1"/>
    </source>
</evidence>
<protein>
    <submittedName>
        <fullName evidence="3">Uncharacterized protein</fullName>
    </submittedName>
</protein>
<evidence type="ECO:0000256" key="2">
    <source>
        <dbReference type="SAM" id="Phobius"/>
    </source>
</evidence>
<reference evidence="3" key="1">
    <citation type="submission" date="2021-12" db="EMBL/GenBank/DDBJ databases">
        <authorList>
            <person name="King R."/>
        </authorList>
    </citation>
    <scope>NUCLEOTIDE SEQUENCE</scope>
</reference>
<keyword evidence="2" id="KW-0812">Transmembrane</keyword>
<dbReference type="AlphaFoldDB" id="A0A9N8KX25"/>
<accession>A0A9N8KX25</accession>
<feature type="region of interest" description="Disordered" evidence="1">
    <location>
        <begin position="282"/>
        <end position="304"/>
    </location>
</feature>
<keyword evidence="4" id="KW-1185">Reference proteome</keyword>
<evidence type="ECO:0000256" key="1">
    <source>
        <dbReference type="SAM" id="MobiDB-lite"/>
    </source>
</evidence>
<keyword evidence="2" id="KW-1133">Transmembrane helix</keyword>
<keyword evidence="2" id="KW-0472">Membrane</keyword>
<proteinExistence type="predicted"/>
<gene>
    <name evidence="3" type="ORF">CINC_LOCUS2036</name>
</gene>
<dbReference type="OrthoDB" id="7438409at2759"/>
<feature type="compositionally biased region" description="Basic and acidic residues" evidence="1">
    <location>
        <begin position="287"/>
        <end position="300"/>
    </location>
</feature>